<dbReference type="Proteomes" id="UP000266152">
    <property type="component" value="Unassembled WGS sequence"/>
</dbReference>
<evidence type="ECO:0000256" key="1">
    <source>
        <dbReference type="ARBA" id="ARBA00004173"/>
    </source>
</evidence>
<dbReference type="AlphaFoldDB" id="A0A395RS51"/>
<evidence type="ECO:0000256" key="3">
    <source>
        <dbReference type="ARBA" id="ARBA00004370"/>
    </source>
</evidence>
<dbReference type="PANTHER" id="PTHR48182:SF2">
    <property type="entry name" value="PROTEIN SERAC1"/>
    <property type="match status" value="1"/>
</dbReference>
<keyword evidence="8" id="KW-1185">Reference proteome</keyword>
<dbReference type="GO" id="GO:0016020">
    <property type="term" value="C:membrane"/>
    <property type="evidence" value="ECO:0007669"/>
    <property type="project" value="UniProtKB-SubCell"/>
</dbReference>
<keyword evidence="4" id="KW-0256">Endoplasmic reticulum</keyword>
<comment type="subcellular location">
    <subcellularLocation>
        <location evidence="2">Endoplasmic reticulum</location>
    </subcellularLocation>
    <subcellularLocation>
        <location evidence="3">Membrane</location>
    </subcellularLocation>
    <subcellularLocation>
        <location evidence="1">Mitochondrion</location>
    </subcellularLocation>
</comment>
<evidence type="ECO:0000256" key="5">
    <source>
        <dbReference type="ARBA" id="ARBA00023128"/>
    </source>
</evidence>
<protein>
    <submittedName>
        <fullName evidence="7">Vegetative incompatibility protein het-e-1</fullName>
    </submittedName>
</protein>
<evidence type="ECO:0000313" key="8">
    <source>
        <dbReference type="Proteomes" id="UP000266152"/>
    </source>
</evidence>
<evidence type="ECO:0000256" key="4">
    <source>
        <dbReference type="ARBA" id="ARBA00022824"/>
    </source>
</evidence>
<gene>
    <name evidence="7" type="ORF">FSPOR_9212</name>
</gene>
<name>A0A395RS51_FUSSP</name>
<accession>A0A395RS51</accession>
<dbReference type="PANTHER" id="PTHR48182">
    <property type="entry name" value="PROTEIN SERAC1"/>
    <property type="match status" value="1"/>
</dbReference>
<evidence type="ECO:0000256" key="2">
    <source>
        <dbReference type="ARBA" id="ARBA00004240"/>
    </source>
</evidence>
<dbReference type="GO" id="GO:0005739">
    <property type="term" value="C:mitochondrion"/>
    <property type="evidence" value="ECO:0007669"/>
    <property type="project" value="UniProtKB-SubCell"/>
</dbReference>
<sequence>MTEVQTLDTTTSFQLPVGLKLLHEDPRPVVDICFVHGLTGGRMSLWTAQQQSESWLKTLLPSHLNKVRVLCSGNDPIQELLQESRHSHSHATGLLSNVAYCRRQAPLRSLIFITHCIGGLAFKEAIDVSRTSHMEPIANAFSALRDIIFINTPCLDESCEAHCVKIPDVKGLTRFFQDAKFDHDLLRTNFLRAMKNRPEIEAPFNATFLITVLDIKRHLHFTKKIFPVISYANLECVPFRAEHVDIAEIESLEDQCFIEVVNGSKECLLRIDVLPFPALLKQNLTSELNALRTASFQTERSIEDARNIHLRRHRHQDYTIKEPEPQPSITPRVSARRYSQSMPVRQWVSS</sequence>
<dbReference type="GO" id="GO:0005783">
    <property type="term" value="C:endoplasmic reticulum"/>
    <property type="evidence" value="ECO:0007669"/>
    <property type="project" value="UniProtKB-SubCell"/>
</dbReference>
<evidence type="ECO:0000256" key="6">
    <source>
        <dbReference type="ARBA" id="ARBA00023136"/>
    </source>
</evidence>
<reference evidence="7 8" key="1">
    <citation type="journal article" date="2018" name="PLoS Pathog.">
        <title>Evolution of structural diversity of trichothecenes, a family of toxins produced by plant pathogenic and entomopathogenic fungi.</title>
        <authorList>
            <person name="Proctor R.H."/>
            <person name="McCormick S.P."/>
            <person name="Kim H.S."/>
            <person name="Cardoza R.E."/>
            <person name="Stanley A.M."/>
            <person name="Lindo L."/>
            <person name="Kelly A."/>
            <person name="Brown D.W."/>
            <person name="Lee T."/>
            <person name="Vaughan M.M."/>
            <person name="Alexander N.J."/>
            <person name="Busman M."/>
            <person name="Gutierrez S."/>
        </authorList>
    </citation>
    <scope>NUCLEOTIDE SEQUENCE [LARGE SCALE GENOMIC DNA]</scope>
    <source>
        <strain evidence="7 8">NRRL 3299</strain>
    </source>
</reference>
<dbReference type="InterPro" id="IPR052374">
    <property type="entry name" value="SERAC1"/>
</dbReference>
<proteinExistence type="predicted"/>
<keyword evidence="6" id="KW-0472">Membrane</keyword>
<keyword evidence="5" id="KW-0496">Mitochondrion</keyword>
<organism evidence="7 8">
    <name type="scientific">Fusarium sporotrichioides</name>
    <dbReference type="NCBI Taxonomy" id="5514"/>
    <lineage>
        <taxon>Eukaryota</taxon>
        <taxon>Fungi</taxon>
        <taxon>Dikarya</taxon>
        <taxon>Ascomycota</taxon>
        <taxon>Pezizomycotina</taxon>
        <taxon>Sordariomycetes</taxon>
        <taxon>Hypocreomycetidae</taxon>
        <taxon>Hypocreales</taxon>
        <taxon>Nectriaceae</taxon>
        <taxon>Fusarium</taxon>
    </lineage>
</organism>
<comment type="caution">
    <text evidence="7">The sequence shown here is derived from an EMBL/GenBank/DDBJ whole genome shotgun (WGS) entry which is preliminary data.</text>
</comment>
<evidence type="ECO:0000313" key="7">
    <source>
        <dbReference type="EMBL" id="RGP62632.1"/>
    </source>
</evidence>
<dbReference type="EMBL" id="PXOF01000144">
    <property type="protein sequence ID" value="RGP62632.1"/>
    <property type="molecule type" value="Genomic_DNA"/>
</dbReference>
<dbReference type="STRING" id="5514.A0A395RS51"/>